<keyword evidence="10" id="KW-0539">Nucleus</keyword>
<keyword evidence="5 11" id="KW-0863">Zinc-finger</keyword>
<evidence type="ECO:0000256" key="3">
    <source>
        <dbReference type="ARBA" id="ARBA00022723"/>
    </source>
</evidence>
<evidence type="ECO:0000256" key="9">
    <source>
        <dbReference type="ARBA" id="ARBA00023163"/>
    </source>
</evidence>
<dbReference type="Proteomes" id="UP000295070">
    <property type="component" value="Chromosome 21"/>
</dbReference>
<dbReference type="PANTHER" id="PTHR47772:SF4">
    <property type="entry name" value="ZFP64 ZINC FINGER PROTEIN"/>
    <property type="match status" value="1"/>
</dbReference>
<feature type="domain" description="C2H2-type" evidence="13">
    <location>
        <begin position="793"/>
        <end position="823"/>
    </location>
</feature>
<keyword evidence="8" id="KW-0238">DNA-binding</keyword>
<keyword evidence="15" id="KW-1185">Reference proteome</keyword>
<keyword evidence="6" id="KW-0862">Zinc</keyword>
<dbReference type="FunFam" id="3.30.160.60:FF:000446">
    <property type="entry name" value="Zinc finger protein"/>
    <property type="match status" value="1"/>
</dbReference>
<dbReference type="STRING" id="8167.A0A484C9P4"/>
<feature type="domain" description="C2H2-type" evidence="13">
    <location>
        <begin position="852"/>
        <end position="876"/>
    </location>
</feature>
<name>A0A484C9P4_PERFV</name>
<dbReference type="InterPro" id="IPR036236">
    <property type="entry name" value="Znf_C2H2_sf"/>
</dbReference>
<keyword evidence="7" id="KW-0805">Transcription regulation</keyword>
<gene>
    <name evidence="14" type="ORF">EPR50_G00218510</name>
</gene>
<sequence>MEDNISKGAPLPIAALRLLVPPIRLVSAAIWQTVQQKVVADYGMLEEFVSMVTDIVPELLSTRQKAQLLLGLRARLILELCQCEATSGWELLQPHLDRVQTLSQAWAMEAGAANMEGPHSKFVDLVYNLLKNPDERGHFFQKVFPEEFGPTYDDALHTLMWMFLSRLEQFLPLQTFQQVVSTFGEVSSVLEECMDSVSQCEELRTLLQYQTGLSQLDHNDGSVDGAFIFSALKLPSVERTETEKPQTNISDTVLSCTSGLEKESLTLSHSTQMNTETTTEDQTSEITVDGTNWTPGRKGTEVLLGDITRHEENVGLLQSQVEDAPRLLKQCRVLLKRLDTPLSLQTRPVRRNRGLRMKSILLEEKRSICEYAYKSASRKTKPSNRAPLHVSDREEPSSLSEDEDSYMAPINICSDDDSWSYYSDDDSCHNTTSSSLSTADSWSNYSDESSFVTPASSSTEGDLLSNEGPSFVSPKDVSATSRKPGISNIKASTPKKHWEVQCFICKKQVNTSLRAHMKTHFPTGDYACPRCDGRFKLFSSFKLHLNRTCFEYSQQHVDPQKPDEANNLNKCDKCQEAFRYKLSLERHKLTHNELYCGVCRKVLRDAATLARHKASHTLFQCSRCEEAFTVFKPLLRHCENIHKISRPFKCNHCPKILSKLRILIAHEWKHTGHLPFQCAQCGLRFKNDGDLVSHERVHTREKPYLCAECGKTFSQKSNLLRHLKLIHGESRNEKKYSCTECEKSFKEKGALKKHQRTKHLNELFRHPCPYCGKMLSASTIARHKLIHTGEKPFKCTAPDCDKYFRSNCEVKKHVLMHHSTERPYKCDVCGKGFVRMCFLNAHAKIHSGERPFVCHICGKAFPKLYSMQRHKKLVHTLVAH</sequence>
<keyword evidence="4" id="KW-0677">Repeat</keyword>
<evidence type="ECO:0000256" key="7">
    <source>
        <dbReference type="ARBA" id="ARBA00023015"/>
    </source>
</evidence>
<feature type="region of interest" description="Disordered" evidence="12">
    <location>
        <begin position="453"/>
        <end position="490"/>
    </location>
</feature>
<evidence type="ECO:0000313" key="14">
    <source>
        <dbReference type="EMBL" id="TDG98407.1"/>
    </source>
</evidence>
<organism evidence="14 15">
    <name type="scientific">Perca flavescens</name>
    <name type="common">American yellow perch</name>
    <name type="synonym">Morone flavescens</name>
    <dbReference type="NCBI Taxonomy" id="8167"/>
    <lineage>
        <taxon>Eukaryota</taxon>
        <taxon>Metazoa</taxon>
        <taxon>Chordata</taxon>
        <taxon>Craniata</taxon>
        <taxon>Vertebrata</taxon>
        <taxon>Euteleostomi</taxon>
        <taxon>Actinopterygii</taxon>
        <taxon>Neopterygii</taxon>
        <taxon>Teleostei</taxon>
        <taxon>Neoteleostei</taxon>
        <taxon>Acanthomorphata</taxon>
        <taxon>Eupercaria</taxon>
        <taxon>Perciformes</taxon>
        <taxon>Percoidei</taxon>
        <taxon>Percidae</taxon>
        <taxon>Percinae</taxon>
        <taxon>Perca</taxon>
    </lineage>
</organism>
<reference evidence="14 15" key="1">
    <citation type="submission" date="2019-01" db="EMBL/GenBank/DDBJ databases">
        <title>A chromosome-scale genome assembly of the yellow perch, Perca flavescens.</title>
        <authorList>
            <person name="Feron R."/>
            <person name="Morvezen R."/>
            <person name="Bestin A."/>
            <person name="Haffray P."/>
            <person name="Klopp C."/>
            <person name="Zahm M."/>
            <person name="Cabau C."/>
            <person name="Roques C."/>
            <person name="Donnadieu C."/>
            <person name="Bouchez O."/>
            <person name="Christie M."/>
            <person name="Larson W."/>
            <person name="Guiguen Y."/>
        </authorList>
    </citation>
    <scope>NUCLEOTIDE SEQUENCE [LARGE SCALE GENOMIC DNA]</scope>
    <source>
        <strain evidence="14">YP-PL-M2</strain>
        <tissue evidence="14">Blood</tissue>
    </source>
</reference>
<evidence type="ECO:0000313" key="15">
    <source>
        <dbReference type="Proteomes" id="UP000295070"/>
    </source>
</evidence>
<dbReference type="PROSITE" id="PS00028">
    <property type="entry name" value="ZINC_FINGER_C2H2_1"/>
    <property type="match status" value="10"/>
</dbReference>
<dbReference type="InterPro" id="IPR029400">
    <property type="entry name" value="TINF2_N"/>
</dbReference>
<feature type="domain" description="C2H2-type" evidence="13">
    <location>
        <begin position="736"/>
        <end position="764"/>
    </location>
</feature>
<evidence type="ECO:0000259" key="13">
    <source>
        <dbReference type="PROSITE" id="PS50157"/>
    </source>
</evidence>
<feature type="domain" description="C2H2-type" evidence="13">
    <location>
        <begin position="676"/>
        <end position="703"/>
    </location>
</feature>
<dbReference type="GO" id="GO:0008270">
    <property type="term" value="F:zinc ion binding"/>
    <property type="evidence" value="ECO:0007669"/>
    <property type="project" value="UniProtKB-KW"/>
</dbReference>
<dbReference type="PANTHER" id="PTHR47772">
    <property type="entry name" value="ZINC FINGER PROTEIN 200"/>
    <property type="match status" value="1"/>
</dbReference>
<dbReference type="CDD" id="cd11657">
    <property type="entry name" value="TIN2_N"/>
    <property type="match status" value="1"/>
</dbReference>
<comment type="similarity">
    <text evidence="2">Belongs to the krueppel C2H2-type zinc-finger protein family.</text>
</comment>
<feature type="domain" description="C2H2-type" evidence="13">
    <location>
        <begin position="824"/>
        <end position="851"/>
    </location>
</feature>
<comment type="caution">
    <text evidence="14">The sequence shown here is derived from an EMBL/GenBank/DDBJ whole genome shotgun (WGS) entry which is preliminary data.</text>
</comment>
<feature type="region of interest" description="Disordered" evidence="12">
    <location>
        <begin position="380"/>
        <end position="406"/>
    </location>
</feature>
<feature type="domain" description="C2H2-type" evidence="13">
    <location>
        <begin position="704"/>
        <end position="732"/>
    </location>
</feature>
<comment type="subcellular location">
    <subcellularLocation>
        <location evidence="1">Nucleus</location>
    </subcellularLocation>
</comment>
<dbReference type="SMART" id="SM00355">
    <property type="entry name" value="ZnF_C2H2"/>
    <property type="match status" value="13"/>
</dbReference>
<dbReference type="GO" id="GO:0005634">
    <property type="term" value="C:nucleus"/>
    <property type="evidence" value="ECO:0007669"/>
    <property type="project" value="UniProtKB-SubCell"/>
</dbReference>
<dbReference type="EMBL" id="SCKG01000021">
    <property type="protein sequence ID" value="TDG98407.1"/>
    <property type="molecule type" value="Genomic_DNA"/>
</dbReference>
<dbReference type="PROSITE" id="PS50157">
    <property type="entry name" value="ZINC_FINGER_C2H2_2"/>
    <property type="match status" value="10"/>
</dbReference>
<accession>A0A484C9P4</accession>
<evidence type="ECO:0000256" key="6">
    <source>
        <dbReference type="ARBA" id="ARBA00022833"/>
    </source>
</evidence>
<keyword evidence="9" id="KW-0804">Transcription</keyword>
<dbReference type="InterPro" id="IPR050636">
    <property type="entry name" value="C2H2-ZF_domain-containing"/>
</dbReference>
<evidence type="ECO:0000256" key="11">
    <source>
        <dbReference type="PROSITE-ProRule" id="PRU00042"/>
    </source>
</evidence>
<keyword evidence="3" id="KW-0479">Metal-binding</keyword>
<feature type="domain" description="C2H2-type" evidence="13">
    <location>
        <begin position="619"/>
        <end position="647"/>
    </location>
</feature>
<evidence type="ECO:0000256" key="8">
    <source>
        <dbReference type="ARBA" id="ARBA00023125"/>
    </source>
</evidence>
<dbReference type="SUPFAM" id="SSF57667">
    <property type="entry name" value="beta-beta-alpha zinc fingers"/>
    <property type="match status" value="7"/>
</dbReference>
<feature type="domain" description="C2H2-type" evidence="13">
    <location>
        <begin position="766"/>
        <end position="792"/>
    </location>
</feature>
<dbReference type="FunFam" id="3.30.160.60:FF:001049">
    <property type="entry name" value="zinc finger protein 319"/>
    <property type="match status" value="1"/>
</dbReference>
<dbReference type="Pfam" id="PF14973">
    <property type="entry name" value="TINF2_N"/>
    <property type="match status" value="1"/>
</dbReference>
<dbReference type="FunFam" id="3.30.160.60:FF:000862">
    <property type="entry name" value="zinc finger protein 697"/>
    <property type="match status" value="1"/>
</dbReference>
<evidence type="ECO:0000256" key="5">
    <source>
        <dbReference type="ARBA" id="ARBA00022771"/>
    </source>
</evidence>
<evidence type="ECO:0000256" key="1">
    <source>
        <dbReference type="ARBA" id="ARBA00004123"/>
    </source>
</evidence>
<evidence type="ECO:0000256" key="10">
    <source>
        <dbReference type="ARBA" id="ARBA00023242"/>
    </source>
</evidence>
<protein>
    <recommendedName>
        <fullName evidence="13">C2H2-type domain-containing protein</fullName>
    </recommendedName>
</protein>
<dbReference type="Gene3D" id="3.30.160.60">
    <property type="entry name" value="Classic Zinc Finger"/>
    <property type="match status" value="10"/>
</dbReference>
<evidence type="ECO:0000256" key="12">
    <source>
        <dbReference type="SAM" id="MobiDB-lite"/>
    </source>
</evidence>
<evidence type="ECO:0000256" key="4">
    <source>
        <dbReference type="ARBA" id="ARBA00022737"/>
    </source>
</evidence>
<dbReference type="Pfam" id="PF00096">
    <property type="entry name" value="zf-C2H2"/>
    <property type="match status" value="5"/>
</dbReference>
<evidence type="ECO:0000256" key="2">
    <source>
        <dbReference type="ARBA" id="ARBA00006991"/>
    </source>
</evidence>
<dbReference type="GO" id="GO:0003677">
    <property type="term" value="F:DNA binding"/>
    <property type="evidence" value="ECO:0007669"/>
    <property type="project" value="UniProtKB-KW"/>
</dbReference>
<dbReference type="AlphaFoldDB" id="A0A484C9P4"/>
<feature type="domain" description="C2H2-type" evidence="13">
    <location>
        <begin position="569"/>
        <end position="591"/>
    </location>
</feature>
<feature type="domain" description="C2H2-type" evidence="13">
    <location>
        <begin position="648"/>
        <end position="675"/>
    </location>
</feature>
<dbReference type="InterPro" id="IPR013087">
    <property type="entry name" value="Znf_C2H2_type"/>
</dbReference>
<dbReference type="FunFam" id="3.30.160.60:FF:000110">
    <property type="entry name" value="Zinc finger protein-like"/>
    <property type="match status" value="1"/>
</dbReference>
<proteinExistence type="inferred from homology"/>